<proteinExistence type="predicted"/>
<evidence type="ECO:0000313" key="2">
    <source>
        <dbReference type="EMBL" id="EHL18411.1"/>
    </source>
</evidence>
<feature type="compositionally biased region" description="Pro residues" evidence="1">
    <location>
        <begin position="50"/>
        <end position="62"/>
    </location>
</feature>
<feature type="region of interest" description="Disordered" evidence="1">
    <location>
        <begin position="39"/>
        <end position="63"/>
    </location>
</feature>
<sequence length="241" mass="27020">MQKFFTEQSFVDVLHIKPDWQIHIRHFTFLPHGTSPPFVSVPHSPEGKPSCPPSSAHPPWQPVLPDHPRSKYLPDIRYNRASGRLPQNGHPEHCPVSLVHTALSNLPADADNPSVSEAQHFVLPKLTDVGTFQFGQCSGSRRFRVKSKIRSQFLRRIIAAQIEQPCHEVDHIPLGSAAEAEEIFLVQLQARMPVIVERAASHAVAAHFQPIVFGGLLYADCRLDGFIDRHRKTSVHSIQKA</sequence>
<dbReference type="AlphaFoldDB" id="V9HLI4"/>
<dbReference type="EMBL" id="AFZF02000008">
    <property type="protein sequence ID" value="EHL18411.1"/>
    <property type="molecule type" value="Genomic_DNA"/>
</dbReference>
<dbReference type="Proteomes" id="UP000017818">
    <property type="component" value="Unassembled WGS sequence"/>
</dbReference>
<evidence type="ECO:0000256" key="1">
    <source>
        <dbReference type="SAM" id="MobiDB-lite"/>
    </source>
</evidence>
<dbReference type="PATRIC" id="fig|796939.3.peg.139"/>
<comment type="caution">
    <text evidence="2">The sequence shown here is derived from an EMBL/GenBank/DDBJ whole genome shotgun (WGS) entry which is preliminary data.</text>
</comment>
<gene>
    <name evidence="2" type="ORF">HMPREF9630_00136</name>
</gene>
<dbReference type="HOGENOM" id="CLU_1150984_0_0_9"/>
<accession>V9HLI4</accession>
<protein>
    <submittedName>
        <fullName evidence="2">Uncharacterized protein</fullName>
    </submittedName>
</protein>
<evidence type="ECO:0000313" key="3">
    <source>
        <dbReference type="Proteomes" id="UP000017818"/>
    </source>
</evidence>
<name>V9HLI4_9FIRM</name>
<reference evidence="2 3" key="1">
    <citation type="submission" date="2012-05" db="EMBL/GenBank/DDBJ databases">
        <title>The Genome Sequence of Eubacteriaceae bacterium CM2.</title>
        <authorList>
            <consortium name="The Broad Institute Genome Sequencing Platform"/>
            <person name="Earl A."/>
            <person name="Ward D."/>
            <person name="Feldgarden M."/>
            <person name="Gevers D."/>
            <person name="Sizova M."/>
            <person name="Hazen A."/>
            <person name="Epstein S."/>
            <person name="Walker B."/>
            <person name="Young S.K."/>
            <person name="Zeng Q."/>
            <person name="Gargeya S."/>
            <person name="Fitzgerald M."/>
            <person name="Haas B."/>
            <person name="Abouelleil A."/>
            <person name="Alvarado L."/>
            <person name="Arachchi H.M."/>
            <person name="Berlin A."/>
            <person name="Chapman S.B."/>
            <person name="Goldberg J."/>
            <person name="Griggs A."/>
            <person name="Gujja S."/>
            <person name="Hansen M."/>
            <person name="Howarth C."/>
            <person name="Imamovic A."/>
            <person name="Larimer J."/>
            <person name="McCowen C."/>
            <person name="Montmayeur A."/>
            <person name="Murphy C."/>
            <person name="Neiman D."/>
            <person name="Pearson M."/>
            <person name="Priest M."/>
            <person name="Roberts A."/>
            <person name="Saif S."/>
            <person name="Shea T."/>
            <person name="Sisk P."/>
            <person name="Sykes S."/>
            <person name="Wortman J."/>
            <person name="Nusbaum C."/>
            <person name="Birren B."/>
        </authorList>
    </citation>
    <scope>NUCLEOTIDE SEQUENCE [LARGE SCALE GENOMIC DNA]</scope>
    <source>
        <strain evidence="2 3">CM2</strain>
    </source>
</reference>
<organism evidence="2 3">
    <name type="scientific">Peptoanaerobacter stomatis</name>
    <dbReference type="NCBI Taxonomy" id="796937"/>
    <lineage>
        <taxon>Bacteria</taxon>
        <taxon>Bacillati</taxon>
        <taxon>Bacillota</taxon>
        <taxon>Clostridia</taxon>
        <taxon>Peptostreptococcales</taxon>
        <taxon>Filifactoraceae</taxon>
        <taxon>Peptoanaerobacter</taxon>
    </lineage>
</organism>